<sequence>MRMHLWGAILVLAIISNAMILPLAPYLGKDANTTISNTSVVERAVPPTLFYSNWRLQCPGTQGILRMNPDPDAYITINGNKRPRIDMHPQDQAAVRRRKGRIRSFLDRCNLCKCDQIDGTLIMDPTTRAFRDKRPNYHTEYTVMQCRFWWNCHCVFQMKSPDRDDGIPVEEYQDALDNVPFAVKQQNPAWRWNPASHPGFSMSWQGLAPRQHGQADKEMVPGMDEPYYLEGPDYGWREKDSLSGLREMFGPGPGIFGSKVSKRDTSDIDDTTEASGSAIRVGT</sequence>
<organism evidence="3 4">
    <name type="scientific">Arthrobotrys musiformis</name>
    <dbReference type="NCBI Taxonomy" id="47236"/>
    <lineage>
        <taxon>Eukaryota</taxon>
        <taxon>Fungi</taxon>
        <taxon>Dikarya</taxon>
        <taxon>Ascomycota</taxon>
        <taxon>Pezizomycotina</taxon>
        <taxon>Orbiliomycetes</taxon>
        <taxon>Orbiliales</taxon>
        <taxon>Orbiliaceae</taxon>
        <taxon>Arthrobotrys</taxon>
    </lineage>
</organism>
<protein>
    <submittedName>
        <fullName evidence="3">Uncharacterized protein</fullName>
    </submittedName>
</protein>
<keyword evidence="4" id="KW-1185">Reference proteome</keyword>
<evidence type="ECO:0000256" key="2">
    <source>
        <dbReference type="SAM" id="SignalP"/>
    </source>
</evidence>
<dbReference type="Proteomes" id="UP001370758">
    <property type="component" value="Unassembled WGS sequence"/>
</dbReference>
<proteinExistence type="predicted"/>
<dbReference type="AlphaFoldDB" id="A0AAV9W3I7"/>
<accession>A0AAV9W3I7</accession>
<evidence type="ECO:0000313" key="4">
    <source>
        <dbReference type="Proteomes" id="UP001370758"/>
    </source>
</evidence>
<feature type="signal peptide" evidence="2">
    <location>
        <begin position="1"/>
        <end position="18"/>
    </location>
</feature>
<dbReference type="EMBL" id="JAVHJL010000006">
    <property type="protein sequence ID" value="KAK6501525.1"/>
    <property type="molecule type" value="Genomic_DNA"/>
</dbReference>
<keyword evidence="2" id="KW-0732">Signal</keyword>
<evidence type="ECO:0000256" key="1">
    <source>
        <dbReference type="SAM" id="MobiDB-lite"/>
    </source>
</evidence>
<reference evidence="3 4" key="1">
    <citation type="submission" date="2023-08" db="EMBL/GenBank/DDBJ databases">
        <authorList>
            <person name="Palmer J.M."/>
        </authorList>
    </citation>
    <scope>NUCLEOTIDE SEQUENCE [LARGE SCALE GENOMIC DNA]</scope>
    <source>
        <strain evidence="3 4">TWF481</strain>
    </source>
</reference>
<gene>
    <name evidence="3" type="ORF">TWF481_009362</name>
</gene>
<feature type="chain" id="PRO_5043642602" evidence="2">
    <location>
        <begin position="19"/>
        <end position="283"/>
    </location>
</feature>
<evidence type="ECO:0000313" key="3">
    <source>
        <dbReference type="EMBL" id="KAK6501525.1"/>
    </source>
</evidence>
<comment type="caution">
    <text evidence="3">The sequence shown here is derived from an EMBL/GenBank/DDBJ whole genome shotgun (WGS) entry which is preliminary data.</text>
</comment>
<feature type="region of interest" description="Disordered" evidence="1">
    <location>
        <begin position="253"/>
        <end position="283"/>
    </location>
</feature>
<name>A0AAV9W3I7_9PEZI</name>